<sequence length="128" mass="14278">MEIGQQDHAKVGGETADTDTSLTMDLCHAELARPPFVEIFERRSHQLTGNLIDPRPLPPWRTNAFAEIKLERDRETAREMAESTREISDVVVCSDAFVREGYLGAAIVTLNNDKAVIESRQVRVGPMA</sequence>
<accession>A0A1Q5SMN6</accession>
<name>A0A1Q5SMN6_9EURO</name>
<dbReference type="Proteomes" id="UP000186955">
    <property type="component" value="Unassembled WGS sequence"/>
</dbReference>
<dbReference type="EMBL" id="MNBE01000776">
    <property type="protein sequence ID" value="OKO89203.1"/>
    <property type="molecule type" value="Genomic_DNA"/>
</dbReference>
<dbReference type="AlphaFoldDB" id="A0A1Q5SMN6"/>
<protein>
    <submittedName>
        <fullName evidence="1">Uncharacterized protein</fullName>
    </submittedName>
</protein>
<organism evidence="1 2">
    <name type="scientific">Penicillium subrubescens</name>
    <dbReference type="NCBI Taxonomy" id="1316194"/>
    <lineage>
        <taxon>Eukaryota</taxon>
        <taxon>Fungi</taxon>
        <taxon>Dikarya</taxon>
        <taxon>Ascomycota</taxon>
        <taxon>Pezizomycotina</taxon>
        <taxon>Eurotiomycetes</taxon>
        <taxon>Eurotiomycetidae</taxon>
        <taxon>Eurotiales</taxon>
        <taxon>Aspergillaceae</taxon>
        <taxon>Penicillium</taxon>
    </lineage>
</organism>
<proteinExistence type="predicted"/>
<keyword evidence="2" id="KW-1185">Reference proteome</keyword>
<evidence type="ECO:0000313" key="1">
    <source>
        <dbReference type="EMBL" id="OKO89203.1"/>
    </source>
</evidence>
<evidence type="ECO:0000313" key="2">
    <source>
        <dbReference type="Proteomes" id="UP000186955"/>
    </source>
</evidence>
<reference evidence="1 2" key="1">
    <citation type="submission" date="2016-10" db="EMBL/GenBank/DDBJ databases">
        <title>Genome sequence of the ascomycete fungus Penicillium subrubescens.</title>
        <authorList>
            <person name="De Vries R.P."/>
            <person name="Peng M."/>
            <person name="Dilokpimol A."/>
            <person name="Hilden K."/>
            <person name="Makela M.R."/>
            <person name="Grigoriev I."/>
            <person name="Riley R."/>
            <person name="Granchi Z."/>
        </authorList>
    </citation>
    <scope>NUCLEOTIDE SEQUENCE [LARGE SCALE GENOMIC DNA]</scope>
    <source>
        <strain evidence="1 2">CBS 132785</strain>
    </source>
</reference>
<gene>
    <name evidence="1" type="ORF">PENSUB_13838</name>
</gene>
<comment type="caution">
    <text evidence="1">The sequence shown here is derived from an EMBL/GenBank/DDBJ whole genome shotgun (WGS) entry which is preliminary data.</text>
</comment>
<dbReference type="STRING" id="1316194.A0A1Q5SMN6"/>